<feature type="non-terminal residue" evidence="1">
    <location>
        <position position="1"/>
    </location>
</feature>
<name>A0A0B6YMP0_9EUPU</name>
<accession>A0A0B6YMP0</accession>
<evidence type="ECO:0000313" key="1">
    <source>
        <dbReference type="EMBL" id="CEK56770.1"/>
    </source>
</evidence>
<reference evidence="1" key="1">
    <citation type="submission" date="2014-12" db="EMBL/GenBank/DDBJ databases">
        <title>Insight into the proteome of Arion vulgaris.</title>
        <authorList>
            <person name="Aradska J."/>
            <person name="Bulat T."/>
            <person name="Smidak R."/>
            <person name="Sarate P."/>
            <person name="Gangsoo J."/>
            <person name="Sialana F."/>
            <person name="Bilban M."/>
            <person name="Lubec G."/>
        </authorList>
    </citation>
    <scope>NUCLEOTIDE SEQUENCE</scope>
    <source>
        <tissue evidence="1">Skin</tissue>
    </source>
</reference>
<feature type="non-terminal residue" evidence="1">
    <location>
        <position position="120"/>
    </location>
</feature>
<dbReference type="EMBL" id="HACG01009905">
    <property type="protein sequence ID" value="CEK56770.1"/>
    <property type="molecule type" value="Transcribed_RNA"/>
</dbReference>
<dbReference type="AlphaFoldDB" id="A0A0B6YMP0"/>
<gene>
    <name evidence="1" type="primary">ORF28471</name>
</gene>
<proteinExistence type="predicted"/>
<sequence length="120" mass="13870">SDLSSEFHEQDPGEMLDAESEVMDVYLGLRTFTDTLFMSRYLANNKNLIRNNNISSVTYQDNLLEEETLETSFNAALNSPNYKISAKIISAKNSLFLHRLKPHLQVRKISRECRSLRQSR</sequence>
<organism evidence="1">
    <name type="scientific">Arion vulgaris</name>
    <dbReference type="NCBI Taxonomy" id="1028688"/>
    <lineage>
        <taxon>Eukaryota</taxon>
        <taxon>Metazoa</taxon>
        <taxon>Spiralia</taxon>
        <taxon>Lophotrochozoa</taxon>
        <taxon>Mollusca</taxon>
        <taxon>Gastropoda</taxon>
        <taxon>Heterobranchia</taxon>
        <taxon>Euthyneura</taxon>
        <taxon>Panpulmonata</taxon>
        <taxon>Eupulmonata</taxon>
        <taxon>Stylommatophora</taxon>
        <taxon>Helicina</taxon>
        <taxon>Arionoidea</taxon>
        <taxon>Arionidae</taxon>
        <taxon>Arion</taxon>
    </lineage>
</organism>
<protein>
    <submittedName>
        <fullName evidence="1">Uncharacterized protein</fullName>
    </submittedName>
</protein>